<dbReference type="EMBL" id="JAIQCV010000010">
    <property type="protein sequence ID" value="KAH1056456.1"/>
    <property type="molecule type" value="Genomic_DNA"/>
</dbReference>
<comment type="caution">
    <text evidence="2">The sequence shown here is derived from an EMBL/GenBank/DDBJ whole genome shotgun (WGS) entry which is preliminary data.</text>
</comment>
<organism evidence="2 3">
    <name type="scientific">Gossypium stocksii</name>
    <dbReference type="NCBI Taxonomy" id="47602"/>
    <lineage>
        <taxon>Eukaryota</taxon>
        <taxon>Viridiplantae</taxon>
        <taxon>Streptophyta</taxon>
        <taxon>Embryophyta</taxon>
        <taxon>Tracheophyta</taxon>
        <taxon>Spermatophyta</taxon>
        <taxon>Magnoliopsida</taxon>
        <taxon>eudicotyledons</taxon>
        <taxon>Gunneridae</taxon>
        <taxon>Pentapetalae</taxon>
        <taxon>rosids</taxon>
        <taxon>malvids</taxon>
        <taxon>Malvales</taxon>
        <taxon>Malvaceae</taxon>
        <taxon>Malvoideae</taxon>
        <taxon>Gossypium</taxon>
    </lineage>
</organism>
<evidence type="ECO:0000256" key="1">
    <source>
        <dbReference type="SAM" id="MobiDB-lite"/>
    </source>
</evidence>
<reference evidence="2 3" key="1">
    <citation type="journal article" date="2021" name="Plant Biotechnol. J.">
        <title>Multi-omics assisted identification of the key and species-specific regulatory components of drought-tolerant mechanisms in Gossypium stocksii.</title>
        <authorList>
            <person name="Yu D."/>
            <person name="Ke L."/>
            <person name="Zhang D."/>
            <person name="Wu Y."/>
            <person name="Sun Y."/>
            <person name="Mei J."/>
            <person name="Sun J."/>
            <person name="Sun Y."/>
        </authorList>
    </citation>
    <scope>NUCLEOTIDE SEQUENCE [LARGE SCALE GENOMIC DNA]</scope>
    <source>
        <strain evidence="3">cv. E1</strain>
        <tissue evidence="2">Leaf</tissue>
    </source>
</reference>
<sequence length="76" mass="8372">MAHPNETFPFNPSSRQVEASGSVAQHNEIGLFAVWFVDRPKNLDNVICRGPSPSLDLNLSTGYRLSLPLSQEAPLH</sequence>
<proteinExistence type="predicted"/>
<gene>
    <name evidence="2" type="ORF">J1N35_034521</name>
</gene>
<evidence type="ECO:0000313" key="2">
    <source>
        <dbReference type="EMBL" id="KAH1056456.1"/>
    </source>
</evidence>
<feature type="compositionally biased region" description="Polar residues" evidence="1">
    <location>
        <begin position="8"/>
        <end position="21"/>
    </location>
</feature>
<protein>
    <submittedName>
        <fullName evidence="2">Uncharacterized protein</fullName>
    </submittedName>
</protein>
<accession>A0A9D3USH1</accession>
<dbReference type="Proteomes" id="UP000828251">
    <property type="component" value="Unassembled WGS sequence"/>
</dbReference>
<name>A0A9D3USH1_9ROSI</name>
<dbReference type="AlphaFoldDB" id="A0A9D3USH1"/>
<evidence type="ECO:0000313" key="3">
    <source>
        <dbReference type="Proteomes" id="UP000828251"/>
    </source>
</evidence>
<feature type="region of interest" description="Disordered" evidence="1">
    <location>
        <begin position="1"/>
        <end position="21"/>
    </location>
</feature>
<keyword evidence="3" id="KW-1185">Reference proteome</keyword>